<feature type="region of interest" description="Disordered" evidence="16">
    <location>
        <begin position="736"/>
        <end position="756"/>
    </location>
</feature>
<dbReference type="SMART" id="SM00165">
    <property type="entry name" value="UBA"/>
    <property type="match status" value="2"/>
</dbReference>
<keyword evidence="4 11" id="KW-0479">Metal-binding</keyword>
<evidence type="ECO:0000256" key="3">
    <source>
        <dbReference type="ARBA" id="ARBA00022670"/>
    </source>
</evidence>
<evidence type="ECO:0000313" key="21">
    <source>
        <dbReference type="RefSeq" id="XP_008793635.2"/>
    </source>
</evidence>
<gene>
    <name evidence="21" type="primary">LOC103709890</name>
</gene>
<feature type="compositionally biased region" description="Low complexity" evidence="16">
    <location>
        <begin position="736"/>
        <end position="747"/>
    </location>
</feature>
<evidence type="ECO:0000256" key="11">
    <source>
        <dbReference type="PIRNR" id="PIRNR016308"/>
    </source>
</evidence>
<dbReference type="RefSeq" id="XP_008793635.2">
    <property type="nucleotide sequence ID" value="XM_008795413.4"/>
</dbReference>
<dbReference type="InterPro" id="IPR001394">
    <property type="entry name" value="Peptidase_C19_UCH"/>
</dbReference>
<dbReference type="OrthoDB" id="361536at2759"/>
<dbReference type="PROSITE" id="PS00972">
    <property type="entry name" value="USP_1"/>
    <property type="match status" value="1"/>
</dbReference>
<evidence type="ECO:0000256" key="12">
    <source>
        <dbReference type="PIRSR" id="PIRSR016308-1"/>
    </source>
</evidence>
<dbReference type="GO" id="GO:0008270">
    <property type="term" value="F:zinc ion binding"/>
    <property type="evidence" value="ECO:0007669"/>
    <property type="project" value="UniProtKB-UniRule"/>
</dbReference>
<keyword evidence="3 11" id="KW-0645">Protease</keyword>
<dbReference type="FunFam" id="3.90.70.10:FF:000099">
    <property type="entry name" value="Ubiquitin carboxyl-terminal hydrolase"/>
    <property type="match status" value="1"/>
</dbReference>
<reference evidence="21" key="2">
    <citation type="submission" date="2025-08" db="UniProtKB">
        <authorList>
            <consortium name="RefSeq"/>
        </authorList>
    </citation>
    <scope>IDENTIFICATION</scope>
    <source>
        <tissue evidence="21">Young leaves</tissue>
    </source>
</reference>
<evidence type="ECO:0000256" key="8">
    <source>
        <dbReference type="ARBA" id="ARBA00022801"/>
    </source>
</evidence>
<dbReference type="InterPro" id="IPR041432">
    <property type="entry name" value="UBP13_Znf-UBP_var"/>
</dbReference>
<dbReference type="InterPro" id="IPR015940">
    <property type="entry name" value="UBA"/>
</dbReference>
<evidence type="ECO:0000256" key="13">
    <source>
        <dbReference type="PIRSR" id="PIRSR016308-3"/>
    </source>
</evidence>
<comment type="catalytic activity">
    <reaction evidence="1 11 15">
        <text>Thiol-dependent hydrolysis of ester, thioester, amide, peptide and isopeptide bonds formed by the C-terminal Gly of ubiquitin (a 76-residue protein attached to proteins as an intracellular targeting signal).</text>
        <dbReference type="EC" id="3.4.19.12"/>
    </reaction>
</comment>
<evidence type="ECO:0000256" key="5">
    <source>
        <dbReference type="ARBA" id="ARBA00022737"/>
    </source>
</evidence>
<evidence type="ECO:0000256" key="4">
    <source>
        <dbReference type="ARBA" id="ARBA00022723"/>
    </source>
</evidence>
<dbReference type="Gene3D" id="1.10.8.10">
    <property type="entry name" value="DNA helicase RuvA subunit, C-terminal domain"/>
    <property type="match status" value="2"/>
</dbReference>
<evidence type="ECO:0000259" key="17">
    <source>
        <dbReference type="PROSITE" id="PS50030"/>
    </source>
</evidence>
<dbReference type="InterPro" id="IPR009060">
    <property type="entry name" value="UBA-like_sf"/>
</dbReference>
<keyword evidence="6 14" id="KW-0863">Zinc-finger</keyword>
<dbReference type="GO" id="GO:0004843">
    <property type="term" value="F:cysteine-type deubiquitinase activity"/>
    <property type="evidence" value="ECO:0007669"/>
    <property type="project" value="UniProtKB-UniRule"/>
</dbReference>
<evidence type="ECO:0000259" key="18">
    <source>
        <dbReference type="PROSITE" id="PS50235"/>
    </source>
</evidence>
<dbReference type="InterPro" id="IPR001607">
    <property type="entry name" value="Znf_UBP"/>
</dbReference>
<dbReference type="Pfam" id="PF00443">
    <property type="entry name" value="UCH"/>
    <property type="match status" value="1"/>
</dbReference>
<feature type="binding site" evidence="13">
    <location>
        <position position="205"/>
    </location>
    <ligand>
        <name>Zn(2+)</name>
        <dbReference type="ChEBI" id="CHEBI:29105"/>
    </ligand>
</feature>
<evidence type="ECO:0000256" key="6">
    <source>
        <dbReference type="ARBA" id="ARBA00022771"/>
    </source>
</evidence>
<evidence type="ECO:0000256" key="9">
    <source>
        <dbReference type="ARBA" id="ARBA00022807"/>
    </source>
</evidence>
<sequence>MIPSPMELLRSHLSKVRIPEPTNRIYKQECCISFDTPRSEGGLYVDLCSFLAFGKEYVGWNYEKTGNPVYLHIQQRRKPVREDRPLKKPTLLAIGMEGGFDNQEPEYEETYDIVILPDYVTLPFPSVELPEKVRLAVDSILIAEGAERKGQLASWTAEKKKVSAYAMNLQQMNNGVVVPPSGWKCSKCDKTDNLWLNLTDGMILCGRRNWDGSGGNNHAMEHYKETNYPLAVKLGTINADLDGADVFSYPEDDSVEDPLLAQHLAFFGINFSSLQKTEMTTAERELDQNINFDWNRIQESGQEVEPLFGPGYTGLVNLGNSCYMASTMQVVFSTRSFISRYYEKQSLKMAYEMSPADPTLDLNTQLTKLAYGLLSGKYSFPAQEMDEVGDCKTTTSSAKQEGIPPRMFKTVIAANHPEFSSMRQQDALEFFQHLLDQVERGNAEKPGFDPSRSFKFIVEERLQCPSGKVAYNKRTDNILSLNIPLHDATNKDQLEAFHKMKPEKNLEGKEMFGFIRANDEIVRPRVPLEACLASFSAPEEVHGFYSTALNAKTTAIKTAGLVTFPDYLVLHMRKFVMGEGWVPKKLDVYIDVPDIIDITHMRSRGLQPGEELLPETVSSGEKMEPTNVAASEDIVSKLSGMGFNYLHCQKAAINTSNAGVEEAMNWLLSHMNDPDIDDPISHDSKTVELMSIDETSVETLISFGFQEEVARKALKTSGGSIEKATDWIFSHPEVSSSVDTDATSSSTQAGDPGVPDGSGRYKLMALVSHMGTSTQCGHYVAHVYKDGRWVIFNDSKVGASVNPPKDMGYLYFFERIDS</sequence>
<dbReference type="Pfam" id="PF00627">
    <property type="entry name" value="UBA"/>
    <property type="match status" value="2"/>
</dbReference>
<dbReference type="GO" id="GO:0007154">
    <property type="term" value="P:cell communication"/>
    <property type="evidence" value="ECO:0007669"/>
    <property type="project" value="UniProtKB-ARBA"/>
</dbReference>
<dbReference type="GO" id="GO:0023052">
    <property type="term" value="P:signaling"/>
    <property type="evidence" value="ECO:0007669"/>
    <property type="project" value="UniProtKB-ARBA"/>
</dbReference>
<dbReference type="PROSITE" id="PS50030">
    <property type="entry name" value="UBA"/>
    <property type="match status" value="2"/>
</dbReference>
<evidence type="ECO:0000256" key="15">
    <source>
        <dbReference type="RuleBase" id="RU366025"/>
    </source>
</evidence>
<dbReference type="PANTHER" id="PTHR21646:SF10">
    <property type="entry name" value="UBIQUITIN CARBOXYL-TERMINAL HYDROLASE 14"/>
    <property type="match status" value="1"/>
</dbReference>
<name>A0A8B7C7X5_PHODC</name>
<dbReference type="FunFam" id="3.30.40.10:FF:000371">
    <property type="entry name" value="Ubiquitin carboxyl-terminal hydrolase"/>
    <property type="match status" value="1"/>
</dbReference>
<feature type="domain" description="UBP-type" evidence="19">
    <location>
        <begin position="161"/>
        <end position="271"/>
    </location>
</feature>
<feature type="active site" description="Proton acceptor" evidence="12">
    <location>
        <position position="778"/>
    </location>
</feature>
<accession>A0A8B7C7X5</accession>
<dbReference type="Gene3D" id="3.90.70.10">
    <property type="entry name" value="Cysteine proteinases"/>
    <property type="match status" value="1"/>
</dbReference>
<dbReference type="InterPro" id="IPR028889">
    <property type="entry name" value="USP"/>
</dbReference>
<dbReference type="GO" id="GO:0016579">
    <property type="term" value="P:protein deubiquitination"/>
    <property type="evidence" value="ECO:0007669"/>
    <property type="project" value="InterPro"/>
</dbReference>
<dbReference type="SUPFAM" id="SSF57850">
    <property type="entry name" value="RING/U-box"/>
    <property type="match status" value="1"/>
</dbReference>
<evidence type="ECO:0000256" key="1">
    <source>
        <dbReference type="ARBA" id="ARBA00000707"/>
    </source>
</evidence>
<dbReference type="KEGG" id="pda:103709890"/>
<dbReference type="CDD" id="cd02658">
    <property type="entry name" value="Peptidase_C19B"/>
    <property type="match status" value="1"/>
</dbReference>
<protein>
    <recommendedName>
        <fullName evidence="11 15">Ubiquitin carboxyl-terminal hydrolase</fullName>
        <ecNumber evidence="11 15">3.4.19.12</ecNumber>
    </recommendedName>
</protein>
<evidence type="ECO:0000256" key="7">
    <source>
        <dbReference type="ARBA" id="ARBA00022786"/>
    </source>
</evidence>
<dbReference type="InterPro" id="IPR018200">
    <property type="entry name" value="USP_CS"/>
</dbReference>
<dbReference type="FunFam" id="1.10.8.10:FF:000103">
    <property type="entry name" value="Ubiquitin carboxyl-terminal hydrolase"/>
    <property type="match status" value="1"/>
</dbReference>
<evidence type="ECO:0000256" key="2">
    <source>
        <dbReference type="ARBA" id="ARBA00009085"/>
    </source>
</evidence>
<keyword evidence="20" id="KW-1185">Reference proteome</keyword>
<evidence type="ECO:0000256" key="10">
    <source>
        <dbReference type="ARBA" id="ARBA00022833"/>
    </source>
</evidence>
<keyword evidence="9 11" id="KW-0788">Thiol protease</keyword>
<dbReference type="SUPFAM" id="SSF46934">
    <property type="entry name" value="UBA-like"/>
    <property type="match status" value="1"/>
</dbReference>
<evidence type="ECO:0000256" key="16">
    <source>
        <dbReference type="SAM" id="MobiDB-lite"/>
    </source>
</evidence>
<dbReference type="AlphaFoldDB" id="A0A8B7C7X5"/>
<dbReference type="PROSITE" id="PS00973">
    <property type="entry name" value="USP_2"/>
    <property type="match status" value="1"/>
</dbReference>
<evidence type="ECO:0000256" key="14">
    <source>
        <dbReference type="PROSITE-ProRule" id="PRU00502"/>
    </source>
</evidence>
<dbReference type="InterPro" id="IPR038765">
    <property type="entry name" value="Papain-like_cys_pep_sf"/>
</dbReference>
<feature type="domain" description="UBA" evidence="17">
    <location>
        <begin position="629"/>
        <end position="670"/>
    </location>
</feature>
<feature type="binding site" evidence="13">
    <location>
        <position position="188"/>
    </location>
    <ligand>
        <name>Zn(2+)</name>
        <dbReference type="ChEBI" id="CHEBI:29105"/>
    </ligand>
</feature>
<dbReference type="Proteomes" id="UP000228380">
    <property type="component" value="Chromosome 12"/>
</dbReference>
<dbReference type="GO" id="GO:0006508">
    <property type="term" value="P:proteolysis"/>
    <property type="evidence" value="ECO:0007669"/>
    <property type="project" value="UniProtKB-KW"/>
</dbReference>
<keyword evidence="8 11" id="KW-0378">Hydrolase</keyword>
<feature type="active site" description="Nucleophile" evidence="12">
    <location>
        <position position="322"/>
    </location>
</feature>
<dbReference type="InterPro" id="IPR013083">
    <property type="entry name" value="Znf_RING/FYVE/PHD"/>
</dbReference>
<dbReference type="EC" id="3.4.19.12" evidence="11 15"/>
<dbReference type="InterPro" id="IPR050185">
    <property type="entry name" value="Ub_carboxyl-term_hydrolase"/>
</dbReference>
<feature type="domain" description="UBA" evidence="17">
    <location>
        <begin position="691"/>
        <end position="731"/>
    </location>
</feature>
<dbReference type="FunFam" id="3.30.40.10:FF:000026">
    <property type="entry name" value="Ubiquitin carboxyl-terminal hydrolase"/>
    <property type="match status" value="1"/>
</dbReference>
<dbReference type="Pfam" id="PF02148">
    <property type="entry name" value="zf-UBP"/>
    <property type="match status" value="1"/>
</dbReference>
<dbReference type="SUPFAM" id="SSF54001">
    <property type="entry name" value="Cysteine proteinases"/>
    <property type="match status" value="1"/>
</dbReference>
<feature type="domain" description="USP" evidence="18">
    <location>
        <begin position="313"/>
        <end position="816"/>
    </location>
</feature>
<dbReference type="InterPro" id="IPR016652">
    <property type="entry name" value="Ubiquitinyl_hydrolase"/>
</dbReference>
<comment type="function">
    <text evidence="15">Recognizes and hydrolyzes the peptide bond at the C-terminal Gly of ubiquitin. Involved in the processing of poly-ubiquitin precursors as well as that of ubiquitinated proteins.</text>
</comment>
<keyword evidence="5" id="KW-0677">Repeat</keyword>
<keyword evidence="7 11" id="KW-0833">Ubl conjugation pathway</keyword>
<dbReference type="PANTHER" id="PTHR21646">
    <property type="entry name" value="UBIQUITIN CARBOXYL-TERMINAL HYDROLASE"/>
    <property type="match status" value="1"/>
</dbReference>
<dbReference type="Pfam" id="PF17807">
    <property type="entry name" value="zf-UBP_var"/>
    <property type="match status" value="1"/>
</dbReference>
<dbReference type="PIRSF" id="PIRSF016308">
    <property type="entry name" value="UBP"/>
    <property type="match status" value="1"/>
</dbReference>
<evidence type="ECO:0000259" key="19">
    <source>
        <dbReference type="PROSITE" id="PS50271"/>
    </source>
</evidence>
<dbReference type="FunFam" id="1.10.8.10:FF:000086">
    <property type="entry name" value="Ubiquitin carboxyl-terminal hydrolase"/>
    <property type="match status" value="1"/>
</dbReference>
<organism evidence="20 21">
    <name type="scientific">Phoenix dactylifera</name>
    <name type="common">Date palm</name>
    <dbReference type="NCBI Taxonomy" id="42345"/>
    <lineage>
        <taxon>Eukaryota</taxon>
        <taxon>Viridiplantae</taxon>
        <taxon>Streptophyta</taxon>
        <taxon>Embryophyta</taxon>
        <taxon>Tracheophyta</taxon>
        <taxon>Spermatophyta</taxon>
        <taxon>Magnoliopsida</taxon>
        <taxon>Liliopsida</taxon>
        <taxon>Arecaceae</taxon>
        <taxon>Coryphoideae</taxon>
        <taxon>Phoeniceae</taxon>
        <taxon>Phoenix</taxon>
    </lineage>
</organism>
<reference evidence="20" key="1">
    <citation type="journal article" date="2019" name="Nat. Commun.">
        <title>Genome-wide association mapping of date palm fruit traits.</title>
        <authorList>
            <person name="Hazzouri K.M."/>
            <person name="Gros-Balthazard M."/>
            <person name="Flowers J.M."/>
            <person name="Copetti D."/>
            <person name="Lemansour A."/>
            <person name="Lebrun M."/>
            <person name="Masmoudi K."/>
            <person name="Ferrand S."/>
            <person name="Dhar M.I."/>
            <person name="Fresquez Z.A."/>
            <person name="Rosas U."/>
            <person name="Zhang J."/>
            <person name="Talag J."/>
            <person name="Lee S."/>
            <person name="Kudrna D."/>
            <person name="Powell R.F."/>
            <person name="Leitch I.J."/>
            <person name="Krueger R.R."/>
            <person name="Wing R.A."/>
            <person name="Amiri K.M.A."/>
            <person name="Purugganan M.D."/>
        </authorList>
    </citation>
    <scope>NUCLEOTIDE SEQUENCE [LARGE SCALE GENOMIC DNA]</scope>
    <source>
        <strain evidence="20">cv. Khalas</strain>
    </source>
</reference>
<comment type="similarity">
    <text evidence="2 11 15">Belongs to the peptidase C19 family.</text>
</comment>
<dbReference type="Gene3D" id="3.30.40.10">
    <property type="entry name" value="Zinc/RING finger domain, C3HC4 (zinc finger)"/>
    <property type="match status" value="2"/>
</dbReference>
<keyword evidence="10 11" id="KW-0862">Zinc</keyword>
<dbReference type="GeneID" id="103709890"/>
<evidence type="ECO:0000313" key="20">
    <source>
        <dbReference type="Proteomes" id="UP000228380"/>
    </source>
</evidence>
<feature type="binding site" evidence="13">
    <location>
        <position position="218"/>
    </location>
    <ligand>
        <name>Zn(2+)</name>
        <dbReference type="ChEBI" id="CHEBI:29105"/>
    </ligand>
</feature>
<dbReference type="PROSITE" id="PS50271">
    <property type="entry name" value="ZF_UBP"/>
    <property type="match status" value="1"/>
</dbReference>
<proteinExistence type="inferred from homology"/>
<dbReference type="PROSITE" id="PS50235">
    <property type="entry name" value="USP_3"/>
    <property type="match status" value="1"/>
</dbReference>
<feature type="binding site" evidence="13">
    <location>
        <position position="185"/>
    </location>
    <ligand>
        <name>Zn(2+)</name>
        <dbReference type="ChEBI" id="CHEBI:29105"/>
    </ligand>
</feature>
<dbReference type="SMART" id="SM00290">
    <property type="entry name" value="ZnF_UBP"/>
    <property type="match status" value="1"/>
</dbReference>